<keyword evidence="1" id="KW-1133">Transmembrane helix</keyword>
<feature type="transmembrane region" description="Helical" evidence="1">
    <location>
        <begin position="39"/>
        <end position="57"/>
    </location>
</feature>
<proteinExistence type="predicted"/>
<accession>A0A381ZL21</accession>
<organism evidence="2">
    <name type="scientific">marine metagenome</name>
    <dbReference type="NCBI Taxonomy" id="408172"/>
    <lineage>
        <taxon>unclassified sequences</taxon>
        <taxon>metagenomes</taxon>
        <taxon>ecological metagenomes</taxon>
    </lineage>
</organism>
<evidence type="ECO:0000313" key="2">
    <source>
        <dbReference type="EMBL" id="SVA89950.1"/>
    </source>
</evidence>
<keyword evidence="1" id="KW-0812">Transmembrane</keyword>
<sequence>MKHFLDVINGKSIVVVIVSCFFTYACILLEFTFDIPTDLIGIAIVFPIVFSINAAYVRREKALSHFSE</sequence>
<reference evidence="2" key="1">
    <citation type="submission" date="2018-05" db="EMBL/GenBank/DDBJ databases">
        <authorList>
            <person name="Lanie J.A."/>
            <person name="Ng W.-L."/>
            <person name="Kazmierczak K.M."/>
            <person name="Andrzejewski T.M."/>
            <person name="Davidsen T.M."/>
            <person name="Wayne K.J."/>
            <person name="Tettelin H."/>
            <person name="Glass J.I."/>
            <person name="Rusch D."/>
            <person name="Podicherti R."/>
            <person name="Tsui H.-C.T."/>
            <person name="Winkler M.E."/>
        </authorList>
    </citation>
    <scope>NUCLEOTIDE SEQUENCE</scope>
</reference>
<gene>
    <name evidence="2" type="ORF">METZ01_LOCUS142804</name>
</gene>
<feature type="transmembrane region" description="Helical" evidence="1">
    <location>
        <begin position="12"/>
        <end position="33"/>
    </location>
</feature>
<dbReference type="PANTHER" id="PTHR36970">
    <property type="entry name" value="UNNAMED PRODUCT"/>
    <property type="match status" value="1"/>
</dbReference>
<dbReference type="PROSITE" id="PS51257">
    <property type="entry name" value="PROKAR_LIPOPROTEIN"/>
    <property type="match status" value="1"/>
</dbReference>
<dbReference type="AlphaFoldDB" id="A0A381ZL21"/>
<feature type="non-terminal residue" evidence="2">
    <location>
        <position position="68"/>
    </location>
</feature>
<name>A0A381ZL21_9ZZZZ</name>
<evidence type="ECO:0000256" key="1">
    <source>
        <dbReference type="SAM" id="Phobius"/>
    </source>
</evidence>
<dbReference type="PANTHER" id="PTHR36970:SF1">
    <property type="entry name" value="BESTROPHIN HOMOLOG"/>
    <property type="match status" value="1"/>
</dbReference>
<protein>
    <submittedName>
        <fullName evidence="2">Uncharacterized protein</fullName>
    </submittedName>
</protein>
<dbReference type="EMBL" id="UINC01021745">
    <property type="protein sequence ID" value="SVA89950.1"/>
    <property type="molecule type" value="Genomic_DNA"/>
</dbReference>
<keyword evidence="1" id="KW-0472">Membrane</keyword>